<dbReference type="Pfam" id="PF04452">
    <property type="entry name" value="Methyltrans_RNA"/>
    <property type="match status" value="1"/>
</dbReference>
<evidence type="ECO:0000256" key="9">
    <source>
        <dbReference type="ARBA" id="ARBA00025699"/>
    </source>
</evidence>
<evidence type="ECO:0000256" key="7">
    <source>
        <dbReference type="ARBA" id="ARBA00022679"/>
    </source>
</evidence>
<evidence type="ECO:0000313" key="12">
    <source>
        <dbReference type="EMBL" id="GAX14362.1"/>
    </source>
</evidence>
<keyword evidence="6" id="KW-0489">Methyltransferase</keyword>
<proteinExistence type="inferred from homology"/>
<comment type="similarity">
    <text evidence="2">Belongs to the RNA methyltransferase RsmE family.</text>
</comment>
<dbReference type="InterPro" id="IPR006700">
    <property type="entry name" value="RsmE"/>
</dbReference>
<keyword evidence="7" id="KW-0808">Transferase</keyword>
<evidence type="ECO:0000313" key="13">
    <source>
        <dbReference type="Proteomes" id="UP000198406"/>
    </source>
</evidence>
<dbReference type="InterPro" id="IPR046886">
    <property type="entry name" value="RsmE_MTase_dom"/>
</dbReference>
<evidence type="ECO:0000256" key="2">
    <source>
        <dbReference type="ARBA" id="ARBA00005528"/>
    </source>
</evidence>
<comment type="caution">
    <text evidence="12">The sequence shown here is derived from an EMBL/GenBank/DDBJ whole genome shotgun (WGS) entry which is preliminary data.</text>
</comment>
<evidence type="ECO:0000259" key="11">
    <source>
        <dbReference type="Pfam" id="PF04452"/>
    </source>
</evidence>
<keyword evidence="8" id="KW-0949">S-adenosyl-L-methionine</keyword>
<evidence type="ECO:0000256" key="8">
    <source>
        <dbReference type="ARBA" id="ARBA00022691"/>
    </source>
</evidence>
<gene>
    <name evidence="12" type="ORF">FisN_11Hh181</name>
</gene>
<keyword evidence="4" id="KW-0963">Cytoplasm</keyword>
<dbReference type="GO" id="GO:0070475">
    <property type="term" value="P:rRNA base methylation"/>
    <property type="evidence" value="ECO:0007669"/>
    <property type="project" value="TreeGrafter"/>
</dbReference>
<keyword evidence="5" id="KW-0698">rRNA processing</keyword>
<dbReference type="CDD" id="cd18084">
    <property type="entry name" value="RsmE-like"/>
    <property type="match status" value="1"/>
</dbReference>
<reference evidence="12 13" key="1">
    <citation type="journal article" date="2015" name="Plant Cell">
        <title>Oil accumulation by the oleaginous diatom Fistulifera solaris as revealed by the genome and transcriptome.</title>
        <authorList>
            <person name="Tanaka T."/>
            <person name="Maeda Y."/>
            <person name="Veluchamy A."/>
            <person name="Tanaka M."/>
            <person name="Abida H."/>
            <person name="Marechal E."/>
            <person name="Bowler C."/>
            <person name="Muto M."/>
            <person name="Sunaga Y."/>
            <person name="Tanaka M."/>
            <person name="Yoshino T."/>
            <person name="Taniguchi T."/>
            <person name="Fukuda Y."/>
            <person name="Nemoto M."/>
            <person name="Matsumoto M."/>
            <person name="Wong P.S."/>
            <person name="Aburatani S."/>
            <person name="Fujibuchi W."/>
        </authorList>
    </citation>
    <scope>NUCLEOTIDE SEQUENCE [LARGE SCALE GENOMIC DNA]</scope>
    <source>
        <strain evidence="12 13">JPCC DA0580</strain>
    </source>
</reference>
<comment type="function">
    <text evidence="9">Specifically methylates the N3 position of the uracil ring of uridine 1498 (m3U1498) in 16S rRNA. Acts on the fully assembled 30S ribosomal subunit.</text>
</comment>
<evidence type="ECO:0000256" key="3">
    <source>
        <dbReference type="ARBA" id="ARBA00012328"/>
    </source>
</evidence>
<dbReference type="OrthoDB" id="45385at2759"/>
<evidence type="ECO:0000256" key="1">
    <source>
        <dbReference type="ARBA" id="ARBA00004496"/>
    </source>
</evidence>
<dbReference type="InterPro" id="IPR029026">
    <property type="entry name" value="tRNA_m1G_MTases_N"/>
</dbReference>
<dbReference type="SUPFAM" id="SSF75217">
    <property type="entry name" value="alpha/beta knot"/>
    <property type="match status" value="1"/>
</dbReference>
<dbReference type="InParanoid" id="A0A1Z5JKJ5"/>
<evidence type="ECO:0000256" key="5">
    <source>
        <dbReference type="ARBA" id="ARBA00022552"/>
    </source>
</evidence>
<evidence type="ECO:0000256" key="6">
    <source>
        <dbReference type="ARBA" id="ARBA00022603"/>
    </source>
</evidence>
<feature type="domain" description="Ribosomal RNA small subunit methyltransferase E methyltransferase" evidence="11">
    <location>
        <begin position="150"/>
        <end position="329"/>
    </location>
</feature>
<dbReference type="EC" id="2.1.1.193" evidence="3"/>
<evidence type="ECO:0000256" key="4">
    <source>
        <dbReference type="ARBA" id="ARBA00022490"/>
    </source>
</evidence>
<comment type="catalytic activity">
    <reaction evidence="10">
        <text>uridine(1498) in 16S rRNA + S-adenosyl-L-methionine = N(3)-methyluridine(1498) in 16S rRNA + S-adenosyl-L-homocysteine + H(+)</text>
        <dbReference type="Rhea" id="RHEA:42920"/>
        <dbReference type="Rhea" id="RHEA-COMP:10283"/>
        <dbReference type="Rhea" id="RHEA-COMP:10284"/>
        <dbReference type="ChEBI" id="CHEBI:15378"/>
        <dbReference type="ChEBI" id="CHEBI:57856"/>
        <dbReference type="ChEBI" id="CHEBI:59789"/>
        <dbReference type="ChEBI" id="CHEBI:65315"/>
        <dbReference type="ChEBI" id="CHEBI:74502"/>
        <dbReference type="EC" id="2.1.1.193"/>
    </reaction>
</comment>
<dbReference type="GO" id="GO:0005737">
    <property type="term" value="C:cytoplasm"/>
    <property type="evidence" value="ECO:0007669"/>
    <property type="project" value="UniProtKB-SubCell"/>
</dbReference>
<dbReference type="InterPro" id="IPR029028">
    <property type="entry name" value="Alpha/beta_knot_MTases"/>
</dbReference>
<protein>
    <recommendedName>
        <fullName evidence="3">16S rRNA (uracil(1498)-N(3))-methyltransferase</fullName>
        <ecNumber evidence="3">2.1.1.193</ecNumber>
    </recommendedName>
</protein>
<dbReference type="PANTHER" id="PTHR30027:SF3">
    <property type="entry name" value="16S RRNA (URACIL(1498)-N(3))-METHYLTRANSFERASE"/>
    <property type="match status" value="1"/>
</dbReference>
<dbReference type="Proteomes" id="UP000198406">
    <property type="component" value="Unassembled WGS sequence"/>
</dbReference>
<comment type="subcellular location">
    <subcellularLocation>
        <location evidence="1">Cytoplasm</location>
    </subcellularLocation>
</comment>
<dbReference type="EMBL" id="BDSP01000080">
    <property type="protein sequence ID" value="GAX14362.1"/>
    <property type="molecule type" value="Genomic_DNA"/>
</dbReference>
<dbReference type="NCBIfam" id="TIGR00046">
    <property type="entry name" value="RsmE family RNA methyltransferase"/>
    <property type="match status" value="1"/>
</dbReference>
<keyword evidence="13" id="KW-1185">Reference proteome</keyword>
<evidence type="ECO:0000256" key="10">
    <source>
        <dbReference type="ARBA" id="ARBA00047944"/>
    </source>
</evidence>
<dbReference type="Gene3D" id="3.40.1280.10">
    <property type="match status" value="1"/>
</dbReference>
<organism evidence="12 13">
    <name type="scientific">Fistulifera solaris</name>
    <name type="common">Oleaginous diatom</name>
    <dbReference type="NCBI Taxonomy" id="1519565"/>
    <lineage>
        <taxon>Eukaryota</taxon>
        <taxon>Sar</taxon>
        <taxon>Stramenopiles</taxon>
        <taxon>Ochrophyta</taxon>
        <taxon>Bacillariophyta</taxon>
        <taxon>Bacillariophyceae</taxon>
        <taxon>Bacillariophycidae</taxon>
        <taxon>Naviculales</taxon>
        <taxon>Naviculaceae</taxon>
        <taxon>Fistulifera</taxon>
    </lineage>
</organism>
<dbReference type="GO" id="GO:0070042">
    <property type="term" value="F:rRNA (uridine-N3-)-methyltransferase activity"/>
    <property type="evidence" value="ECO:0007669"/>
    <property type="project" value="TreeGrafter"/>
</dbReference>
<accession>A0A1Z5JKJ5</accession>
<dbReference type="PANTHER" id="PTHR30027">
    <property type="entry name" value="RIBOSOMAL RNA SMALL SUBUNIT METHYLTRANSFERASE E"/>
    <property type="match status" value="1"/>
</dbReference>
<name>A0A1Z5JKJ5_FISSO</name>
<dbReference type="AlphaFoldDB" id="A0A1Z5JKJ5"/>
<sequence length="335" mass="37700">MHLLFRSQRPRICCVTRSVTSLQRLHSSLNSSDKVVGKSEGYSKLPRLFVGSIPKEPTSCTHIHNLPQRFSSAPASCRANAILELTPEQSRYLITVLRWNKRKSNIRVFDPHSEWLARVSVLEDKRRNSLVTVECLEPLRTSGLVSRPSILCIAPPKKKERLRWLMEKTVELGVDGFLFLDTEYSEASGIDFDKVQSYVLEAVEQSERLTVPFLFAAPSSNYSLPPERSSALRTIALRDFQQLWQESPVGKVLIARERADTIPILEALQDNQSDEPVLFLVGPEGGWSPAEEEMMDSWEAQCQGRIRNVSLGNTILRSETAAMIAIAAHSLVKSN</sequence>